<evidence type="ECO:0000313" key="4">
    <source>
        <dbReference type="Proteomes" id="UP001597046"/>
    </source>
</evidence>
<dbReference type="RefSeq" id="WP_386050584.1">
    <property type="nucleotide sequence ID" value="NZ_JBHTKH010000001.1"/>
</dbReference>
<gene>
    <name evidence="3" type="ORF">ACFQ2V_02960</name>
</gene>
<comment type="caution">
    <text evidence="3">The sequence shown here is derived from an EMBL/GenBank/DDBJ whole genome shotgun (WGS) entry which is preliminary data.</text>
</comment>
<feature type="domain" description="AMIN-like" evidence="2">
    <location>
        <begin position="55"/>
        <end position="176"/>
    </location>
</feature>
<feature type="signal peptide" evidence="1">
    <location>
        <begin position="1"/>
        <end position="24"/>
    </location>
</feature>
<sequence length="178" mass="18559">MHTISRRLAGAALAAALAVPAAVAATTSASAAPFCGITWGSSTKATSPSLLWTGRVTSARAGQHACFDRVVFDLNPGRGTLGYRVRYVSAVTSPGSGFPVPVTGGAKIQVTVNAPSTLSPSTTTFSGWRTFRQLKNIGSFEGYTDYGLGVRTRLPMRAFVVADADGGRRLVVDVAHAW</sequence>
<keyword evidence="1" id="KW-0732">Signal</keyword>
<protein>
    <recommendedName>
        <fullName evidence="2">AMIN-like domain-containing protein</fullName>
    </recommendedName>
</protein>
<evidence type="ECO:0000313" key="3">
    <source>
        <dbReference type="EMBL" id="MFD1053254.1"/>
    </source>
</evidence>
<evidence type="ECO:0000259" key="2">
    <source>
        <dbReference type="Pfam" id="PF24837"/>
    </source>
</evidence>
<dbReference type="Proteomes" id="UP001597046">
    <property type="component" value="Unassembled WGS sequence"/>
</dbReference>
<name>A0ABW3MV15_9MICO</name>
<keyword evidence="4" id="KW-1185">Reference proteome</keyword>
<accession>A0ABW3MV15</accession>
<dbReference type="EMBL" id="JBHTKH010000001">
    <property type="protein sequence ID" value="MFD1053254.1"/>
    <property type="molecule type" value="Genomic_DNA"/>
</dbReference>
<organism evidence="3 4">
    <name type="scientific">Terrabacter terrigena</name>
    <dbReference type="NCBI Taxonomy" id="574718"/>
    <lineage>
        <taxon>Bacteria</taxon>
        <taxon>Bacillati</taxon>
        <taxon>Actinomycetota</taxon>
        <taxon>Actinomycetes</taxon>
        <taxon>Micrococcales</taxon>
        <taxon>Intrasporangiaceae</taxon>
        <taxon>Terrabacter</taxon>
    </lineage>
</organism>
<proteinExistence type="predicted"/>
<feature type="chain" id="PRO_5047108532" description="AMIN-like domain-containing protein" evidence="1">
    <location>
        <begin position="25"/>
        <end position="178"/>
    </location>
</feature>
<dbReference type="Pfam" id="PF24837">
    <property type="entry name" value="AMIN-like"/>
    <property type="match status" value="1"/>
</dbReference>
<dbReference type="InterPro" id="IPR056303">
    <property type="entry name" value="AMIN-like"/>
</dbReference>
<reference evidence="4" key="1">
    <citation type="journal article" date="2019" name="Int. J. Syst. Evol. Microbiol.">
        <title>The Global Catalogue of Microorganisms (GCM) 10K type strain sequencing project: providing services to taxonomists for standard genome sequencing and annotation.</title>
        <authorList>
            <consortium name="The Broad Institute Genomics Platform"/>
            <consortium name="The Broad Institute Genome Sequencing Center for Infectious Disease"/>
            <person name="Wu L."/>
            <person name="Ma J."/>
        </authorList>
    </citation>
    <scope>NUCLEOTIDE SEQUENCE [LARGE SCALE GENOMIC DNA]</scope>
    <source>
        <strain evidence="4">CCUG 57508</strain>
    </source>
</reference>
<evidence type="ECO:0000256" key="1">
    <source>
        <dbReference type="SAM" id="SignalP"/>
    </source>
</evidence>